<keyword evidence="9 15" id="KW-0479">Metal-binding</keyword>
<evidence type="ECO:0000256" key="12">
    <source>
        <dbReference type="ARBA" id="ARBA00022842"/>
    </source>
</evidence>
<keyword evidence="12 15" id="KW-0460">Magnesium</keyword>
<keyword evidence="18" id="KW-1185">Reference proteome</keyword>
<dbReference type="InterPro" id="IPR050408">
    <property type="entry name" value="HGPRT"/>
</dbReference>
<dbReference type="SUPFAM" id="SSF53271">
    <property type="entry name" value="PRTase-like"/>
    <property type="match status" value="1"/>
</dbReference>
<dbReference type="InterPro" id="IPR000836">
    <property type="entry name" value="PRTase_dom"/>
</dbReference>
<accession>A0A2Z4GAV7</accession>
<dbReference type="EC" id="2.4.2.8" evidence="5 15"/>
<evidence type="ECO:0000256" key="7">
    <source>
        <dbReference type="ARBA" id="ARBA00022676"/>
    </source>
</evidence>
<evidence type="ECO:0000256" key="10">
    <source>
        <dbReference type="ARBA" id="ARBA00022726"/>
    </source>
</evidence>
<comment type="pathway">
    <text evidence="3 15">Purine metabolism; IMP biosynthesis via salvage pathway; IMP from hypoxanthine: step 1/1.</text>
</comment>
<dbReference type="Gene3D" id="3.40.50.2020">
    <property type="match status" value="1"/>
</dbReference>
<dbReference type="GO" id="GO:0032263">
    <property type="term" value="P:GMP salvage"/>
    <property type="evidence" value="ECO:0007669"/>
    <property type="project" value="TreeGrafter"/>
</dbReference>
<comment type="catalytic activity">
    <reaction evidence="13">
        <text>GMP + diphosphate = guanine + 5-phospho-alpha-D-ribose 1-diphosphate</text>
        <dbReference type="Rhea" id="RHEA:25424"/>
        <dbReference type="ChEBI" id="CHEBI:16235"/>
        <dbReference type="ChEBI" id="CHEBI:33019"/>
        <dbReference type="ChEBI" id="CHEBI:58017"/>
        <dbReference type="ChEBI" id="CHEBI:58115"/>
        <dbReference type="EC" id="2.4.2.8"/>
    </reaction>
    <physiologicalReaction direction="right-to-left" evidence="13">
        <dbReference type="Rhea" id="RHEA:25426"/>
    </physiologicalReaction>
</comment>
<dbReference type="GO" id="GO:0000287">
    <property type="term" value="F:magnesium ion binding"/>
    <property type="evidence" value="ECO:0007669"/>
    <property type="project" value="TreeGrafter"/>
</dbReference>
<dbReference type="GO" id="GO:0005829">
    <property type="term" value="C:cytosol"/>
    <property type="evidence" value="ECO:0007669"/>
    <property type="project" value="TreeGrafter"/>
</dbReference>
<dbReference type="AlphaFoldDB" id="A0A2Z4GAV7"/>
<feature type="domain" description="Phosphoribosyltransferase" evidence="16">
    <location>
        <begin position="16"/>
        <end position="161"/>
    </location>
</feature>
<keyword evidence="11 15" id="KW-0547">Nucleotide-binding</keyword>
<sequence>MRTIKGKQFVPLITKEVLDKKIKELALQLEKDFDGKDPLFVGVLNGSFMFLSELFKNIKMACEVSFVKVKSYQEMSSTGQVKELIGLSENIENRHVVIVEDIIDTGNTMKEILPAFHKQNPASISILTLLHKKAATVVPLKIDYVGFEVENKFVIGFGLDFDGLGRNIDEIMILAE</sequence>
<dbReference type="PANTHER" id="PTHR43340:SF1">
    <property type="entry name" value="HYPOXANTHINE PHOSPHORIBOSYLTRANSFERASE"/>
    <property type="match status" value="1"/>
</dbReference>
<evidence type="ECO:0000313" key="18">
    <source>
        <dbReference type="Proteomes" id="UP000249873"/>
    </source>
</evidence>
<evidence type="ECO:0000256" key="4">
    <source>
        <dbReference type="ARBA" id="ARBA00008391"/>
    </source>
</evidence>
<comment type="catalytic activity">
    <reaction evidence="14">
        <text>IMP + diphosphate = hypoxanthine + 5-phospho-alpha-D-ribose 1-diphosphate</text>
        <dbReference type="Rhea" id="RHEA:17973"/>
        <dbReference type="ChEBI" id="CHEBI:17368"/>
        <dbReference type="ChEBI" id="CHEBI:33019"/>
        <dbReference type="ChEBI" id="CHEBI:58017"/>
        <dbReference type="ChEBI" id="CHEBI:58053"/>
        <dbReference type="EC" id="2.4.2.8"/>
    </reaction>
    <physiologicalReaction direction="right-to-left" evidence="14">
        <dbReference type="Rhea" id="RHEA:17975"/>
    </physiologicalReaction>
</comment>
<gene>
    <name evidence="17" type="primary">hpt</name>
    <name evidence="17" type="ORF">DJ013_09300</name>
</gene>
<dbReference type="InterPro" id="IPR029057">
    <property type="entry name" value="PRTase-like"/>
</dbReference>
<evidence type="ECO:0000256" key="5">
    <source>
        <dbReference type="ARBA" id="ARBA00011895"/>
    </source>
</evidence>
<evidence type="ECO:0000256" key="14">
    <source>
        <dbReference type="ARBA" id="ARBA00049402"/>
    </source>
</evidence>
<evidence type="ECO:0000313" key="17">
    <source>
        <dbReference type="EMBL" id="AWV98356.1"/>
    </source>
</evidence>
<evidence type="ECO:0000256" key="8">
    <source>
        <dbReference type="ARBA" id="ARBA00022679"/>
    </source>
</evidence>
<dbReference type="Proteomes" id="UP000249873">
    <property type="component" value="Chromosome"/>
</dbReference>
<dbReference type="GO" id="GO:0046100">
    <property type="term" value="P:hypoxanthine metabolic process"/>
    <property type="evidence" value="ECO:0007669"/>
    <property type="project" value="TreeGrafter"/>
</dbReference>
<keyword evidence="8 15" id="KW-0808">Transferase</keyword>
<dbReference type="GO" id="GO:0004422">
    <property type="term" value="F:hypoxanthine phosphoribosyltransferase activity"/>
    <property type="evidence" value="ECO:0007669"/>
    <property type="project" value="InterPro"/>
</dbReference>
<dbReference type="KEGG" id="als:DJ013_09300"/>
<keyword evidence="6 15" id="KW-0963">Cytoplasm</keyword>
<evidence type="ECO:0000256" key="11">
    <source>
        <dbReference type="ARBA" id="ARBA00022741"/>
    </source>
</evidence>
<evidence type="ECO:0000256" key="3">
    <source>
        <dbReference type="ARBA" id="ARBA00004669"/>
    </source>
</evidence>
<evidence type="ECO:0000256" key="9">
    <source>
        <dbReference type="ARBA" id="ARBA00022723"/>
    </source>
</evidence>
<dbReference type="InterPro" id="IPR005904">
    <property type="entry name" value="Hxn_phspho_trans"/>
</dbReference>
<evidence type="ECO:0000256" key="6">
    <source>
        <dbReference type="ARBA" id="ARBA00022490"/>
    </source>
</evidence>
<keyword evidence="10 15" id="KW-0660">Purine salvage</keyword>
<evidence type="ECO:0000259" key="16">
    <source>
        <dbReference type="Pfam" id="PF00156"/>
    </source>
</evidence>
<evidence type="ECO:0000256" key="2">
    <source>
        <dbReference type="ARBA" id="ARBA00004496"/>
    </source>
</evidence>
<dbReference type="EMBL" id="CP029480">
    <property type="protein sequence ID" value="AWV98356.1"/>
    <property type="molecule type" value="Genomic_DNA"/>
</dbReference>
<evidence type="ECO:0000256" key="15">
    <source>
        <dbReference type="RuleBase" id="RU364099"/>
    </source>
</evidence>
<keyword evidence="7 15" id="KW-0328">Glycosyltransferase</keyword>
<dbReference type="NCBIfam" id="TIGR01203">
    <property type="entry name" value="HGPRTase"/>
    <property type="match status" value="1"/>
</dbReference>
<evidence type="ECO:0000256" key="1">
    <source>
        <dbReference type="ARBA" id="ARBA00001946"/>
    </source>
</evidence>
<protein>
    <recommendedName>
        <fullName evidence="5 15">Hypoxanthine phosphoribosyltransferase</fullName>
        <ecNumber evidence="5 15">2.4.2.8</ecNumber>
    </recommendedName>
</protein>
<dbReference type="GO" id="GO:0052657">
    <property type="term" value="F:guanine phosphoribosyltransferase activity"/>
    <property type="evidence" value="ECO:0007669"/>
    <property type="project" value="RHEA"/>
</dbReference>
<reference evidence="17 18" key="1">
    <citation type="submission" date="2018-05" db="EMBL/GenBank/DDBJ databases">
        <title>Complete genome sequence of Arcticibacterium luteifluviistationis SM1504T, a cytophagaceae bacterium isolated from Arctic surface seawater.</title>
        <authorList>
            <person name="Li Y."/>
            <person name="Qin Q.-L."/>
        </authorList>
    </citation>
    <scope>NUCLEOTIDE SEQUENCE [LARGE SCALE GENOMIC DNA]</scope>
    <source>
        <strain evidence="17 18">SM1504</strain>
    </source>
</reference>
<dbReference type="CDD" id="cd06223">
    <property type="entry name" value="PRTases_typeI"/>
    <property type="match status" value="1"/>
</dbReference>
<comment type="subcellular location">
    <subcellularLocation>
        <location evidence="2 15">Cytoplasm</location>
    </subcellularLocation>
</comment>
<dbReference type="GO" id="GO:0000166">
    <property type="term" value="F:nucleotide binding"/>
    <property type="evidence" value="ECO:0007669"/>
    <property type="project" value="UniProtKB-KW"/>
</dbReference>
<name>A0A2Z4GAV7_9BACT</name>
<dbReference type="GO" id="GO:0032264">
    <property type="term" value="P:IMP salvage"/>
    <property type="evidence" value="ECO:0007669"/>
    <property type="project" value="UniProtKB-UniPathway"/>
</dbReference>
<dbReference type="GO" id="GO:0006166">
    <property type="term" value="P:purine ribonucleoside salvage"/>
    <property type="evidence" value="ECO:0007669"/>
    <property type="project" value="UniProtKB-KW"/>
</dbReference>
<dbReference type="RefSeq" id="WP_111371543.1">
    <property type="nucleotide sequence ID" value="NZ_CP029480.1"/>
</dbReference>
<dbReference type="PANTHER" id="PTHR43340">
    <property type="entry name" value="HYPOXANTHINE-GUANINE PHOSPHORIBOSYLTRANSFERASE"/>
    <property type="match status" value="1"/>
</dbReference>
<comment type="similarity">
    <text evidence="4 15">Belongs to the purine/pyrimidine phosphoribosyltransferase family.</text>
</comment>
<comment type="cofactor">
    <cofactor evidence="1 15">
        <name>Mg(2+)</name>
        <dbReference type="ChEBI" id="CHEBI:18420"/>
    </cofactor>
</comment>
<organism evidence="17 18">
    <name type="scientific">Arcticibacterium luteifluviistationis</name>
    <dbReference type="NCBI Taxonomy" id="1784714"/>
    <lineage>
        <taxon>Bacteria</taxon>
        <taxon>Pseudomonadati</taxon>
        <taxon>Bacteroidota</taxon>
        <taxon>Cytophagia</taxon>
        <taxon>Cytophagales</taxon>
        <taxon>Leadbetterellaceae</taxon>
        <taxon>Arcticibacterium</taxon>
    </lineage>
</organism>
<dbReference type="GO" id="GO:0006178">
    <property type="term" value="P:guanine salvage"/>
    <property type="evidence" value="ECO:0007669"/>
    <property type="project" value="TreeGrafter"/>
</dbReference>
<dbReference type="UniPathway" id="UPA00591">
    <property type="reaction ID" value="UER00648"/>
</dbReference>
<dbReference type="Pfam" id="PF00156">
    <property type="entry name" value="Pribosyltran"/>
    <property type="match status" value="1"/>
</dbReference>
<dbReference type="OrthoDB" id="9802824at2"/>
<evidence type="ECO:0000256" key="13">
    <source>
        <dbReference type="ARBA" id="ARBA00048811"/>
    </source>
</evidence>
<proteinExistence type="inferred from homology"/>